<sequence>MTTTQWAIEHADKIVLFLTGQGIKLTGTVIRDSLAEHIDDEIPGYCDNCEFKDSSDKDREPSAGEEARMMGEDRG</sequence>
<evidence type="ECO:0000313" key="2">
    <source>
        <dbReference type="EMBL" id="KKN29414.1"/>
    </source>
</evidence>
<reference evidence="2" key="1">
    <citation type="journal article" date="2015" name="Nature">
        <title>Complex archaea that bridge the gap between prokaryotes and eukaryotes.</title>
        <authorList>
            <person name="Spang A."/>
            <person name="Saw J.H."/>
            <person name="Jorgensen S.L."/>
            <person name="Zaremba-Niedzwiedzka K."/>
            <person name="Martijn J."/>
            <person name="Lind A.E."/>
            <person name="van Eijk R."/>
            <person name="Schleper C."/>
            <person name="Guy L."/>
            <person name="Ettema T.J."/>
        </authorList>
    </citation>
    <scope>NUCLEOTIDE SEQUENCE</scope>
</reference>
<accession>A0A0F9PGY8</accession>
<gene>
    <name evidence="2" type="ORF">LCGC14_0844430</name>
</gene>
<protein>
    <submittedName>
        <fullName evidence="2">Uncharacterized protein</fullName>
    </submittedName>
</protein>
<feature type="region of interest" description="Disordered" evidence="1">
    <location>
        <begin position="51"/>
        <end position="75"/>
    </location>
</feature>
<proteinExistence type="predicted"/>
<organism evidence="2">
    <name type="scientific">marine sediment metagenome</name>
    <dbReference type="NCBI Taxonomy" id="412755"/>
    <lineage>
        <taxon>unclassified sequences</taxon>
        <taxon>metagenomes</taxon>
        <taxon>ecological metagenomes</taxon>
    </lineage>
</organism>
<dbReference type="EMBL" id="LAZR01002490">
    <property type="protein sequence ID" value="KKN29414.1"/>
    <property type="molecule type" value="Genomic_DNA"/>
</dbReference>
<comment type="caution">
    <text evidence="2">The sequence shown here is derived from an EMBL/GenBank/DDBJ whole genome shotgun (WGS) entry which is preliminary data.</text>
</comment>
<dbReference type="AlphaFoldDB" id="A0A0F9PGY8"/>
<evidence type="ECO:0000256" key="1">
    <source>
        <dbReference type="SAM" id="MobiDB-lite"/>
    </source>
</evidence>
<name>A0A0F9PGY8_9ZZZZ</name>